<protein>
    <submittedName>
        <fullName evidence="2">VOC family protein</fullName>
    </submittedName>
</protein>
<dbReference type="Gene3D" id="3.10.180.10">
    <property type="entry name" value="2,3-Dihydroxybiphenyl 1,2-Dioxygenase, domain 1"/>
    <property type="match status" value="1"/>
</dbReference>
<dbReference type="InterPro" id="IPR029068">
    <property type="entry name" value="Glyas_Bleomycin-R_OHBP_Dase"/>
</dbReference>
<evidence type="ECO:0000313" key="3">
    <source>
        <dbReference type="Proteomes" id="UP001595556"/>
    </source>
</evidence>
<evidence type="ECO:0000313" key="2">
    <source>
        <dbReference type="EMBL" id="MFC3149391.1"/>
    </source>
</evidence>
<dbReference type="Proteomes" id="UP001595556">
    <property type="component" value="Unassembled WGS sequence"/>
</dbReference>
<feature type="domain" description="Glyoxalase/fosfomycin resistance/dioxygenase" evidence="1">
    <location>
        <begin position="21"/>
        <end position="125"/>
    </location>
</feature>
<keyword evidence="3" id="KW-1185">Reference proteome</keyword>
<dbReference type="InterPro" id="IPR004360">
    <property type="entry name" value="Glyas_Fos-R_dOase_dom"/>
</dbReference>
<organism evidence="2 3">
    <name type="scientific">Piscinibacterium candidicorallinum</name>
    <dbReference type="NCBI Taxonomy" id="1793872"/>
    <lineage>
        <taxon>Bacteria</taxon>
        <taxon>Pseudomonadati</taxon>
        <taxon>Pseudomonadota</taxon>
        <taxon>Betaproteobacteria</taxon>
        <taxon>Burkholderiales</taxon>
        <taxon>Piscinibacterium</taxon>
    </lineage>
</organism>
<gene>
    <name evidence="2" type="ORF">ACFOEN_17340</name>
</gene>
<sequence>MTGLQGAAAINLNTVEFKAFVPARDFVQSKAFYEALGFIIPWSDNDLAYVRHGDCAFLLQNFHEPAHTANFQMHMLVENVDDWHRHVVASGVAERFGVKVGPCEDQPWAMRDFVLFDPSGVLWRIAQNLPR</sequence>
<evidence type="ECO:0000259" key="1">
    <source>
        <dbReference type="Pfam" id="PF00903"/>
    </source>
</evidence>
<proteinExistence type="predicted"/>
<dbReference type="SUPFAM" id="SSF54593">
    <property type="entry name" value="Glyoxalase/Bleomycin resistance protein/Dihydroxybiphenyl dioxygenase"/>
    <property type="match status" value="1"/>
</dbReference>
<name>A0ABV7H9Q4_9BURK</name>
<comment type="caution">
    <text evidence="2">The sequence shown here is derived from an EMBL/GenBank/DDBJ whole genome shotgun (WGS) entry which is preliminary data.</text>
</comment>
<dbReference type="RefSeq" id="WP_377306183.1">
    <property type="nucleotide sequence ID" value="NZ_JBHRTI010000010.1"/>
</dbReference>
<dbReference type="CDD" id="cd08356">
    <property type="entry name" value="VOC_CChe_VCA0619_like"/>
    <property type="match status" value="1"/>
</dbReference>
<reference evidence="3" key="1">
    <citation type="journal article" date="2019" name="Int. J. Syst. Evol. Microbiol.">
        <title>The Global Catalogue of Microorganisms (GCM) 10K type strain sequencing project: providing services to taxonomists for standard genome sequencing and annotation.</title>
        <authorList>
            <consortium name="The Broad Institute Genomics Platform"/>
            <consortium name="The Broad Institute Genome Sequencing Center for Infectious Disease"/>
            <person name="Wu L."/>
            <person name="Ma J."/>
        </authorList>
    </citation>
    <scope>NUCLEOTIDE SEQUENCE [LARGE SCALE GENOMIC DNA]</scope>
    <source>
        <strain evidence="3">KCTC 52168</strain>
    </source>
</reference>
<dbReference type="Pfam" id="PF00903">
    <property type="entry name" value="Glyoxalase"/>
    <property type="match status" value="1"/>
</dbReference>
<accession>A0ABV7H9Q4</accession>
<dbReference type="EMBL" id="JBHRTI010000010">
    <property type="protein sequence ID" value="MFC3149391.1"/>
    <property type="molecule type" value="Genomic_DNA"/>
</dbReference>